<organism evidence="1 2">
    <name type="scientific">[Clostridium] fimetarium</name>
    <dbReference type="NCBI Taxonomy" id="99656"/>
    <lineage>
        <taxon>Bacteria</taxon>
        <taxon>Bacillati</taxon>
        <taxon>Bacillota</taxon>
        <taxon>Clostridia</taxon>
        <taxon>Lachnospirales</taxon>
        <taxon>Lachnospiraceae</taxon>
    </lineage>
</organism>
<reference evidence="1 2" key="1">
    <citation type="submission" date="2016-10" db="EMBL/GenBank/DDBJ databases">
        <authorList>
            <person name="de Groot N.N."/>
        </authorList>
    </citation>
    <scope>NUCLEOTIDE SEQUENCE [LARGE SCALE GENOMIC DNA]</scope>
    <source>
        <strain evidence="1 2">DSM 9179</strain>
    </source>
</reference>
<proteinExistence type="predicted"/>
<accession>A0A1I0NNG4</accession>
<dbReference type="Pfam" id="PF19538">
    <property type="entry name" value="DUF6062"/>
    <property type="match status" value="1"/>
</dbReference>
<dbReference type="STRING" id="99656.SAMN05421659_103215"/>
<keyword evidence="2" id="KW-1185">Reference proteome</keyword>
<name>A0A1I0NNG4_9FIRM</name>
<dbReference type="OrthoDB" id="9810814at2"/>
<dbReference type="RefSeq" id="WP_092451388.1">
    <property type="nucleotide sequence ID" value="NZ_FOJI01000003.1"/>
</dbReference>
<gene>
    <name evidence="1" type="ORF">SAMN05421659_103215</name>
</gene>
<evidence type="ECO:0008006" key="3">
    <source>
        <dbReference type="Google" id="ProtNLM"/>
    </source>
</evidence>
<dbReference type="Proteomes" id="UP000199701">
    <property type="component" value="Unassembled WGS sequence"/>
</dbReference>
<dbReference type="AlphaFoldDB" id="A0A1I0NNG4"/>
<evidence type="ECO:0000313" key="2">
    <source>
        <dbReference type="Proteomes" id="UP000199701"/>
    </source>
</evidence>
<dbReference type="InterPro" id="IPR045706">
    <property type="entry name" value="DUF6062"/>
</dbReference>
<sequence length="236" mass="27608">MKEMLYSIPVNDAFQVECECPICAMRKVLEDNAVRYTMGPSYMEEDTRAMTDAMGFCQKHIKDVYNMENRLGMALVLKTNFDKVIRDVKSMSVKPVKPKSLFKKETQKIPILEYVENLNNTCFVCNRIELVFNRYIDTVIFLWKTDENFKKKFDGCKGFCTTHYAIMIKEASDKLKGDDLMIFIDTLNNLYIASMERVRDDLEWFINKNDYKYANEPWKNAKDAIPRALTKANSIL</sequence>
<dbReference type="EMBL" id="FOJI01000003">
    <property type="protein sequence ID" value="SEW02398.1"/>
    <property type="molecule type" value="Genomic_DNA"/>
</dbReference>
<protein>
    <recommendedName>
        <fullName evidence="3">ABC transporter substrate-binding protein</fullName>
    </recommendedName>
</protein>
<evidence type="ECO:0000313" key="1">
    <source>
        <dbReference type="EMBL" id="SEW02398.1"/>
    </source>
</evidence>